<keyword evidence="2" id="KW-1185">Reference proteome</keyword>
<organism evidence="1 2">
    <name type="scientific">Trichinella zimbabwensis</name>
    <dbReference type="NCBI Taxonomy" id="268475"/>
    <lineage>
        <taxon>Eukaryota</taxon>
        <taxon>Metazoa</taxon>
        <taxon>Ecdysozoa</taxon>
        <taxon>Nematoda</taxon>
        <taxon>Enoplea</taxon>
        <taxon>Dorylaimia</taxon>
        <taxon>Trichinellida</taxon>
        <taxon>Trichinellidae</taxon>
        <taxon>Trichinella</taxon>
    </lineage>
</organism>
<accession>A0A0V1HWE4</accession>
<sequence>MKSSGSCEFNSETKMVHPHVNVQDFTRVAGHSNHRNLESRMTPPTFSKLGAKIALQFKGLIQITMQLCEFEMKLLDTAVSGTSQSEVSKVSTSAFRLRQSRGACCNLVSELKLRQLLSLKEKATSVRGVAARERAVERFDRSCVVLLSEIFVSEQKAINRVPMFLFVHNQVRTTSMTVELRLSEHFLAG</sequence>
<gene>
    <name evidence="1" type="ORF">T11_15801</name>
</gene>
<evidence type="ECO:0000313" key="1">
    <source>
        <dbReference type="EMBL" id="KRZ14774.1"/>
    </source>
</evidence>
<dbReference type="EMBL" id="JYDP01000022">
    <property type="protein sequence ID" value="KRZ14774.1"/>
    <property type="molecule type" value="Genomic_DNA"/>
</dbReference>
<proteinExistence type="predicted"/>
<dbReference type="AlphaFoldDB" id="A0A0V1HWE4"/>
<protein>
    <submittedName>
        <fullName evidence="1">Uncharacterized protein</fullName>
    </submittedName>
</protein>
<evidence type="ECO:0000313" key="2">
    <source>
        <dbReference type="Proteomes" id="UP000055024"/>
    </source>
</evidence>
<reference evidence="1 2" key="1">
    <citation type="submission" date="2015-01" db="EMBL/GenBank/DDBJ databases">
        <title>Evolution of Trichinella species and genotypes.</title>
        <authorList>
            <person name="Korhonen P.K."/>
            <person name="Edoardo P."/>
            <person name="Giuseppe L.R."/>
            <person name="Gasser R.B."/>
        </authorList>
    </citation>
    <scope>NUCLEOTIDE SEQUENCE [LARGE SCALE GENOMIC DNA]</scope>
    <source>
        <strain evidence="1">ISS1029</strain>
    </source>
</reference>
<name>A0A0V1HWE4_9BILA</name>
<comment type="caution">
    <text evidence="1">The sequence shown here is derived from an EMBL/GenBank/DDBJ whole genome shotgun (WGS) entry which is preliminary data.</text>
</comment>
<dbReference type="Proteomes" id="UP000055024">
    <property type="component" value="Unassembled WGS sequence"/>
</dbReference>